<feature type="compositionally biased region" description="Polar residues" evidence="1">
    <location>
        <begin position="399"/>
        <end position="408"/>
    </location>
</feature>
<feature type="compositionally biased region" description="Low complexity" evidence="1">
    <location>
        <begin position="187"/>
        <end position="236"/>
    </location>
</feature>
<comment type="caution">
    <text evidence="4">The sequence shown here is derived from an EMBL/GenBank/DDBJ whole genome shotgun (WGS) entry which is preliminary data.</text>
</comment>
<feature type="compositionally biased region" description="Gly residues" evidence="1">
    <location>
        <begin position="115"/>
        <end position="129"/>
    </location>
</feature>
<feature type="compositionally biased region" description="Low complexity" evidence="1">
    <location>
        <begin position="130"/>
        <end position="153"/>
    </location>
</feature>
<feature type="signal peptide" evidence="3">
    <location>
        <begin position="1"/>
        <end position="20"/>
    </location>
</feature>
<dbReference type="Proteomes" id="UP001050691">
    <property type="component" value="Unassembled WGS sequence"/>
</dbReference>
<proteinExistence type="predicted"/>
<evidence type="ECO:0000313" key="4">
    <source>
        <dbReference type="EMBL" id="GJJ09900.1"/>
    </source>
</evidence>
<name>A0AAV5A6I3_9AGAM</name>
<keyword evidence="2" id="KW-0812">Transmembrane</keyword>
<gene>
    <name evidence="4" type="ORF">Clacol_004124</name>
</gene>
<feature type="compositionally biased region" description="Low complexity" evidence="1">
    <location>
        <begin position="78"/>
        <end position="114"/>
    </location>
</feature>
<protein>
    <submittedName>
        <fullName evidence="4">Uncharacterized protein</fullName>
    </submittedName>
</protein>
<feature type="region of interest" description="Disordered" evidence="1">
    <location>
        <begin position="308"/>
        <end position="414"/>
    </location>
</feature>
<keyword evidence="3" id="KW-0732">Signal</keyword>
<feature type="region of interest" description="Disordered" evidence="1">
    <location>
        <begin position="53"/>
        <end position="238"/>
    </location>
</feature>
<organism evidence="4 5">
    <name type="scientific">Clathrus columnatus</name>
    <dbReference type="NCBI Taxonomy" id="1419009"/>
    <lineage>
        <taxon>Eukaryota</taxon>
        <taxon>Fungi</taxon>
        <taxon>Dikarya</taxon>
        <taxon>Basidiomycota</taxon>
        <taxon>Agaricomycotina</taxon>
        <taxon>Agaricomycetes</taxon>
        <taxon>Phallomycetidae</taxon>
        <taxon>Phallales</taxon>
        <taxon>Clathraceae</taxon>
        <taxon>Clathrus</taxon>
    </lineage>
</organism>
<feature type="transmembrane region" description="Helical" evidence="2">
    <location>
        <begin position="272"/>
        <end position="292"/>
    </location>
</feature>
<feature type="compositionally biased region" description="Polar residues" evidence="1">
    <location>
        <begin position="330"/>
        <end position="344"/>
    </location>
</feature>
<keyword evidence="5" id="KW-1185">Reference proteome</keyword>
<dbReference type="AlphaFoldDB" id="A0AAV5A6I3"/>
<evidence type="ECO:0000256" key="3">
    <source>
        <dbReference type="SAM" id="SignalP"/>
    </source>
</evidence>
<sequence length="414" mass="41522">MHRQLTLILALSLLFTVVLPIHVLAGGIDNHLSVARSHRMLKKRADNPLAALLGAPGSQASAGDGGAANVAPPPTAQSQNGNTAGSTNTNDGSGSSPTTGSGQTNGGTTTSDSGAGSGAGTDTGTGAQDGGNTPASGNSNTGTTNSNGNADTNQSGNNAQGGSPVGSILTGLLGSPKATSSAKVGDTANNSTNSTSSTATSTSTTTSTSSTPSLTPSSPSSTPSVTPTLTPTSSSNDVTTMTSITFESTPTVPPTDDDSNTSSSTTITRNTIIILVAIGASVGVAAIVWTVIRKWKFRPSSNFDSRMQPINWEPSPHDDDGGIIAEKLNRNPSTRSHGSFTSGTGHAGANDGLVSDLPPLDAMGGPGHLAPVGGYANLQRGPSPQPMYELPNPHHYPVPQQQYYNPGQGSAYGY</sequence>
<keyword evidence="2" id="KW-0472">Membrane</keyword>
<dbReference type="EMBL" id="BPWL01000004">
    <property type="protein sequence ID" value="GJJ09900.1"/>
    <property type="molecule type" value="Genomic_DNA"/>
</dbReference>
<feature type="chain" id="PRO_5044022678" evidence="3">
    <location>
        <begin position="21"/>
        <end position="414"/>
    </location>
</feature>
<keyword evidence="2" id="KW-1133">Transmembrane helix</keyword>
<reference evidence="4" key="1">
    <citation type="submission" date="2021-10" db="EMBL/GenBank/DDBJ databases">
        <title>De novo Genome Assembly of Clathrus columnatus (Basidiomycota, Fungi) Using Illumina and Nanopore Sequence Data.</title>
        <authorList>
            <person name="Ogiso-Tanaka E."/>
            <person name="Itagaki H."/>
            <person name="Hosoya T."/>
            <person name="Hosaka K."/>
        </authorList>
    </citation>
    <scope>NUCLEOTIDE SEQUENCE</scope>
    <source>
        <strain evidence="4">MO-923</strain>
    </source>
</reference>
<evidence type="ECO:0000256" key="1">
    <source>
        <dbReference type="SAM" id="MobiDB-lite"/>
    </source>
</evidence>
<accession>A0AAV5A6I3</accession>
<evidence type="ECO:0000313" key="5">
    <source>
        <dbReference type="Proteomes" id="UP001050691"/>
    </source>
</evidence>
<evidence type="ECO:0000256" key="2">
    <source>
        <dbReference type="SAM" id="Phobius"/>
    </source>
</evidence>